<keyword evidence="1" id="KW-0547">Nucleotide-binding</keyword>
<dbReference type="GO" id="GO:0004386">
    <property type="term" value="F:helicase activity"/>
    <property type="evidence" value="ECO:0007669"/>
    <property type="project" value="UniProtKB-KW"/>
</dbReference>
<reference evidence="1" key="1">
    <citation type="journal article" date="1993" name="J. Gen. Virol.">
        <title>Duplicated genes within the variable right end of the genome of a pathogenic isolate of African swine fever virus.</title>
        <authorList>
            <person name="Vydelingum S."/>
            <person name="Baylis S.A."/>
            <person name="Bristow C."/>
            <person name="Smith G.L."/>
            <person name="Dixon L.K."/>
        </authorList>
    </citation>
    <scope>NUCLEOTIDE SEQUENCE</scope>
    <source>
        <strain evidence="1">Malawi LIL20 /1</strain>
    </source>
</reference>
<organismHost>
    <name type="scientific">Ornithodoros moubata</name>
    <name type="common">Soft tick</name>
    <name type="synonym">Argasid tick</name>
    <dbReference type="NCBI Taxonomy" id="6938"/>
</organismHost>
<organismHost>
    <name type="scientific">Phacochoerus aethiopicus</name>
    <name type="common">Warthog</name>
    <dbReference type="NCBI Taxonomy" id="85517"/>
</organismHost>
<keyword evidence="1" id="KW-0378">Hydrolase</keyword>
<evidence type="ECO:0000313" key="1">
    <source>
        <dbReference type="EMBL" id="CAA50852.1"/>
    </source>
</evidence>
<protein>
    <submittedName>
        <fullName evidence="1">55kb from the right end sequence</fullName>
    </submittedName>
</protein>
<organismHost>
    <name type="scientific">Sus scrofa</name>
    <name type="common">Pig</name>
    <dbReference type="NCBI Taxonomy" id="9823"/>
</organismHost>
<name>Q65255_ASF</name>
<organismHost>
    <name type="scientific">Potamochoerus larvatus</name>
    <name type="common">Bushpig</name>
    <dbReference type="NCBI Taxonomy" id="273792"/>
</organismHost>
<organismHost>
    <name type="scientific">Phacochoerus africanus</name>
    <name type="common">Warthog</name>
    <dbReference type="NCBI Taxonomy" id="41426"/>
</organismHost>
<dbReference type="EMBL" id="X71982">
    <property type="protein sequence ID" value="CAA50852.1"/>
    <property type="molecule type" value="Genomic_DNA"/>
</dbReference>
<proteinExistence type="predicted"/>
<organismHost>
    <name type="scientific">Ornithodoros</name>
    <name type="common">relapsing fever ticks</name>
    <dbReference type="NCBI Taxonomy" id="6937"/>
</organismHost>
<reference evidence="1" key="2">
    <citation type="journal article" date="1994" name="J. Gen. Virol.">
        <title>Nucleotide sequence of a 55 kbp region from the right end of the genome of a pathogenic African swine fever virus isolate (Malawi LIL20/1).</title>
        <authorList>
            <person name="Dixon L.K."/>
            <person name="Twigg S.R.F."/>
            <person name="Baylis S.A."/>
            <person name="Vydelingum S."/>
            <person name="Bristow C."/>
            <person name="Hammond J.M."/>
            <person name="Smith G.L."/>
        </authorList>
    </citation>
    <scope>NUCLEOTIDE SEQUENCE</scope>
    <source>
        <strain evidence="1">Malawi LIL20 /1</strain>
    </source>
</reference>
<sequence>MLFRYLVWLFRFIEVKNIASISLLVIGSNYLTTAIPNNTSTNISPTTSSNYSMTAIPNNTSTNISPTTSSNYSMTAIPNNTSTNISPTTSSNYSMTAIPNNISDKEDYTYFSTDKTASDGFTPITLYRAIRSTLNDTSTKTMTDHGLTRPYRPTTVIFHSDTSLPVKNATRDNIIKKTYRQVLSFFIRSNPLFPCFKNHEVFLNLANILNTILCIIVIKNV</sequence>
<accession>Q65255</accession>
<keyword evidence="1" id="KW-0067">ATP-binding</keyword>
<organism evidence="1">
    <name type="scientific">African swine fever virus</name>
    <name type="common">ASFV</name>
    <dbReference type="NCBI Taxonomy" id="10497"/>
    <lineage>
        <taxon>Viruses</taxon>
        <taxon>Varidnaviria</taxon>
        <taxon>Bamfordvirae</taxon>
        <taxon>Nucleocytoviricota</taxon>
        <taxon>Pokkesviricetes</taxon>
        <taxon>Asfuvirales</taxon>
        <taxon>Asfarviridae</taxon>
        <taxon>Asfivirus</taxon>
        <taxon>Asfivirus haemorrhagiae</taxon>
    </lineage>
</organism>
<keyword evidence="1" id="KW-0347">Helicase</keyword>